<name>A0A7Y0Q1W1_9FIRM</name>
<dbReference type="Proteomes" id="UP000533476">
    <property type="component" value="Unassembled WGS sequence"/>
</dbReference>
<dbReference type="AlphaFoldDB" id="A0A7Y0Q1W1"/>
<evidence type="ECO:0000256" key="5">
    <source>
        <dbReference type="ARBA" id="ARBA00016977"/>
    </source>
</evidence>
<gene>
    <name evidence="10" type="primary">rfbB</name>
    <name evidence="10" type="ORF">HIJ39_09150</name>
</gene>
<evidence type="ECO:0000256" key="7">
    <source>
        <dbReference type="ARBA" id="ARBA00023239"/>
    </source>
</evidence>
<comment type="similarity">
    <text evidence="3 8">Belongs to the NAD(P)-dependent epimerase/dehydratase family. dTDP-glucose dehydratase subfamily.</text>
</comment>
<organism evidence="10 11">
    <name type="scientific">Sulfobacillus harzensis</name>
    <dbReference type="NCBI Taxonomy" id="2729629"/>
    <lineage>
        <taxon>Bacteria</taxon>
        <taxon>Bacillati</taxon>
        <taxon>Bacillota</taxon>
        <taxon>Clostridia</taxon>
        <taxon>Eubacteriales</taxon>
        <taxon>Clostridiales Family XVII. Incertae Sedis</taxon>
        <taxon>Sulfobacillus</taxon>
    </lineage>
</organism>
<evidence type="ECO:0000256" key="4">
    <source>
        <dbReference type="ARBA" id="ARBA00011990"/>
    </source>
</evidence>
<evidence type="ECO:0000256" key="8">
    <source>
        <dbReference type="RuleBase" id="RU004473"/>
    </source>
</evidence>
<evidence type="ECO:0000256" key="2">
    <source>
        <dbReference type="ARBA" id="ARBA00001911"/>
    </source>
</evidence>
<keyword evidence="6" id="KW-0520">NAD</keyword>
<dbReference type="CDD" id="cd05246">
    <property type="entry name" value="dTDP_GD_SDR_e"/>
    <property type="match status" value="1"/>
</dbReference>
<dbReference type="Gene3D" id="3.40.50.720">
    <property type="entry name" value="NAD(P)-binding Rossmann-like Domain"/>
    <property type="match status" value="1"/>
</dbReference>
<evidence type="ECO:0000313" key="11">
    <source>
        <dbReference type="Proteomes" id="UP000533476"/>
    </source>
</evidence>
<dbReference type="GO" id="GO:0008460">
    <property type="term" value="F:dTDP-glucose 4,6-dehydratase activity"/>
    <property type="evidence" value="ECO:0007669"/>
    <property type="project" value="UniProtKB-EC"/>
</dbReference>
<keyword evidence="7 8" id="KW-0456">Lyase</keyword>
<dbReference type="Gene3D" id="3.90.25.10">
    <property type="entry name" value="UDP-galactose 4-epimerase, domain 1"/>
    <property type="match status" value="1"/>
</dbReference>
<accession>A0A7Y0Q1W1</accession>
<evidence type="ECO:0000259" key="9">
    <source>
        <dbReference type="Pfam" id="PF16363"/>
    </source>
</evidence>
<proteinExistence type="inferred from homology"/>
<dbReference type="NCBIfam" id="TIGR01181">
    <property type="entry name" value="dTDP_gluc_dehyt"/>
    <property type="match status" value="1"/>
</dbReference>
<dbReference type="InterPro" id="IPR005888">
    <property type="entry name" value="dTDP_Gluc_deHydtase"/>
</dbReference>
<reference evidence="10 11" key="1">
    <citation type="submission" date="2020-04" db="EMBL/GenBank/DDBJ databases">
        <authorList>
            <person name="Zhang R."/>
            <person name="Schippers A."/>
        </authorList>
    </citation>
    <scope>NUCLEOTIDE SEQUENCE [LARGE SCALE GENOMIC DNA]</scope>
    <source>
        <strain evidence="10 11">DSM 109850</strain>
    </source>
</reference>
<evidence type="ECO:0000256" key="1">
    <source>
        <dbReference type="ARBA" id="ARBA00001539"/>
    </source>
</evidence>
<dbReference type="RefSeq" id="WP_169098908.1">
    <property type="nucleotide sequence ID" value="NZ_JABBVZ010000024.1"/>
</dbReference>
<dbReference type="EC" id="4.2.1.46" evidence="4 8"/>
<keyword evidence="11" id="KW-1185">Reference proteome</keyword>
<comment type="caution">
    <text evidence="10">The sequence shown here is derived from an EMBL/GenBank/DDBJ whole genome shotgun (WGS) entry which is preliminary data.</text>
</comment>
<evidence type="ECO:0000256" key="6">
    <source>
        <dbReference type="ARBA" id="ARBA00023027"/>
    </source>
</evidence>
<dbReference type="InterPro" id="IPR016040">
    <property type="entry name" value="NAD(P)-bd_dom"/>
</dbReference>
<dbReference type="GO" id="GO:0009225">
    <property type="term" value="P:nucleotide-sugar metabolic process"/>
    <property type="evidence" value="ECO:0007669"/>
    <property type="project" value="InterPro"/>
</dbReference>
<dbReference type="EMBL" id="JABBVZ010000024">
    <property type="protein sequence ID" value="NMP22518.1"/>
    <property type="molecule type" value="Genomic_DNA"/>
</dbReference>
<feature type="domain" description="NAD(P)-binding" evidence="9">
    <location>
        <begin position="4"/>
        <end position="305"/>
    </location>
</feature>
<comment type="catalytic activity">
    <reaction evidence="1 8">
        <text>dTDP-alpha-D-glucose = dTDP-4-dehydro-6-deoxy-alpha-D-glucose + H2O</text>
        <dbReference type="Rhea" id="RHEA:17221"/>
        <dbReference type="ChEBI" id="CHEBI:15377"/>
        <dbReference type="ChEBI" id="CHEBI:57477"/>
        <dbReference type="ChEBI" id="CHEBI:57649"/>
        <dbReference type="EC" id="4.2.1.46"/>
    </reaction>
</comment>
<dbReference type="Pfam" id="PF16363">
    <property type="entry name" value="GDP_Man_Dehyd"/>
    <property type="match status" value="1"/>
</dbReference>
<evidence type="ECO:0000313" key="10">
    <source>
        <dbReference type="EMBL" id="NMP22518.1"/>
    </source>
</evidence>
<comment type="cofactor">
    <cofactor evidence="2 8">
        <name>NAD(+)</name>
        <dbReference type="ChEBI" id="CHEBI:57540"/>
    </cofactor>
</comment>
<dbReference type="PANTHER" id="PTHR43000">
    <property type="entry name" value="DTDP-D-GLUCOSE 4,6-DEHYDRATASE-RELATED"/>
    <property type="match status" value="1"/>
</dbReference>
<evidence type="ECO:0000256" key="3">
    <source>
        <dbReference type="ARBA" id="ARBA00008178"/>
    </source>
</evidence>
<sequence length="342" mass="38677">MRILVTGGLGFIGSHLVRRLLNEPDIQVDNLDALTYAGNLANLADLADHPRYTWHRASITDAAAVEAIFAKAKPDAVMHLAAESHVDRSIENGMPFVETNVVGTEVLLEAARRHQVRRFLHVSTDEVYGSLGPDGYFREDTPLQPRSPYSASKAASDMLALAQYHTYGQDVVVTRCSNNYGPYQFPEKLIPLWITNGLEGKPWPIYGDGLNVRDWIYVEDHVEGLWLALTRGKAGQVYNLGTRNEQSNREVAQALLALMGLPPETVVPVKDRLGHDRRYAIDPGYAEKELGFTPRVSWEEGLRRTVDWYRTHTEWWQAVKSGDYLTYYRRHYAQLESGEHES</sequence>
<protein>
    <recommendedName>
        <fullName evidence="5 8">dTDP-glucose 4,6-dehydratase</fullName>
        <ecNumber evidence="4 8">4.2.1.46</ecNumber>
    </recommendedName>
</protein>
<dbReference type="SUPFAM" id="SSF51735">
    <property type="entry name" value="NAD(P)-binding Rossmann-fold domains"/>
    <property type="match status" value="1"/>
</dbReference>
<dbReference type="InterPro" id="IPR036291">
    <property type="entry name" value="NAD(P)-bd_dom_sf"/>
</dbReference>